<dbReference type="EMBL" id="JAAAXW010000028">
    <property type="protein sequence ID" value="KAF9548580.1"/>
    <property type="molecule type" value="Genomic_DNA"/>
</dbReference>
<feature type="region of interest" description="Disordered" evidence="1">
    <location>
        <begin position="326"/>
        <end position="345"/>
    </location>
</feature>
<keyword evidence="2" id="KW-1133">Transmembrane helix</keyword>
<keyword evidence="2" id="KW-0472">Membrane</keyword>
<feature type="region of interest" description="Disordered" evidence="1">
    <location>
        <begin position="289"/>
        <end position="311"/>
    </location>
</feature>
<evidence type="ECO:0000313" key="3">
    <source>
        <dbReference type="EMBL" id="KAF9548580.1"/>
    </source>
</evidence>
<dbReference type="Proteomes" id="UP000723463">
    <property type="component" value="Unassembled WGS sequence"/>
</dbReference>
<accession>A0A9P6FE10</accession>
<feature type="region of interest" description="Disordered" evidence="1">
    <location>
        <begin position="432"/>
        <end position="535"/>
    </location>
</feature>
<keyword evidence="4" id="KW-1185">Reference proteome</keyword>
<feature type="compositionally biased region" description="Low complexity" evidence="1">
    <location>
        <begin position="505"/>
        <end position="520"/>
    </location>
</feature>
<comment type="caution">
    <text evidence="3">The sequence shown here is derived from an EMBL/GenBank/DDBJ whole genome shotgun (WGS) entry which is preliminary data.</text>
</comment>
<organism evidence="3 4">
    <name type="scientific">Mortierella hygrophila</name>
    <dbReference type="NCBI Taxonomy" id="979708"/>
    <lineage>
        <taxon>Eukaryota</taxon>
        <taxon>Fungi</taxon>
        <taxon>Fungi incertae sedis</taxon>
        <taxon>Mucoromycota</taxon>
        <taxon>Mortierellomycotina</taxon>
        <taxon>Mortierellomycetes</taxon>
        <taxon>Mortierellales</taxon>
        <taxon>Mortierellaceae</taxon>
        <taxon>Mortierella</taxon>
    </lineage>
</organism>
<evidence type="ECO:0000256" key="2">
    <source>
        <dbReference type="SAM" id="Phobius"/>
    </source>
</evidence>
<reference evidence="3" key="1">
    <citation type="journal article" date="2020" name="Fungal Divers.">
        <title>Resolving the Mortierellaceae phylogeny through synthesis of multi-gene phylogenetics and phylogenomics.</title>
        <authorList>
            <person name="Vandepol N."/>
            <person name="Liber J."/>
            <person name="Desiro A."/>
            <person name="Na H."/>
            <person name="Kennedy M."/>
            <person name="Barry K."/>
            <person name="Grigoriev I.V."/>
            <person name="Miller A.N."/>
            <person name="O'Donnell K."/>
            <person name="Stajich J.E."/>
            <person name="Bonito G."/>
        </authorList>
    </citation>
    <scope>NUCLEOTIDE SEQUENCE</scope>
    <source>
        <strain evidence="3">NRRL 2591</strain>
    </source>
</reference>
<sequence>MSTFNPPPTNNKDNCRTCASSETCFLYSTGKLCQPFTPPNTYPPPDTNNTLANPNPPGWYFSSQYPSLRYTGSLTNQTLGANCTTIPIPPNPLFASIANDILRIDQGGPLFMTFIDRGYPTSLMQYRGNCAENFYCQPTAQLPDPTPYGGINASIDAQGSLPGTCQPVKAISQPCEASSQCGQWHIASDGSYDNDQNRCQGNNPSKQEPNGTFRGTCVSVGAGKGNIYSDGTSGSYLQRSARVYLLASLFLICLMFVYMWYRRQKLRQQQMQYYAQTGLHPSENPALYSSRGGVNRRPDETDGELPSYGMHRRDERVTGPAAEEIGMYSFPSGQPGGPPTPGAGPVYPYPVAHPALTHYPPAPAGALYPPPQTPPPTSSPALTPQQVEAAALAAAAAAALSAPPPAATSNLQDGGLLPPSYDATAVPMSQSPAVSAVSANTTGNNGTNTASATGAAGADGEKPSPYNPFLASSENSPRGSYVGAEKSAFGDEQDAEDTTIPDRASASSGSGSGTGPFSTTNATKPPSGNKETKQG</sequence>
<feature type="compositionally biased region" description="Low complexity" evidence="1">
    <location>
        <begin position="438"/>
        <end position="458"/>
    </location>
</feature>
<feature type="region of interest" description="Disordered" evidence="1">
    <location>
        <begin position="362"/>
        <end position="383"/>
    </location>
</feature>
<name>A0A9P6FE10_9FUNG</name>
<feature type="transmembrane region" description="Helical" evidence="2">
    <location>
        <begin position="243"/>
        <end position="261"/>
    </location>
</feature>
<protein>
    <submittedName>
        <fullName evidence="3">Uncharacterized protein</fullName>
    </submittedName>
</protein>
<evidence type="ECO:0000313" key="4">
    <source>
        <dbReference type="Proteomes" id="UP000723463"/>
    </source>
</evidence>
<evidence type="ECO:0000256" key="1">
    <source>
        <dbReference type="SAM" id="MobiDB-lite"/>
    </source>
</evidence>
<gene>
    <name evidence="3" type="ORF">EC957_006134</name>
</gene>
<dbReference type="AlphaFoldDB" id="A0A9P6FE10"/>
<proteinExistence type="predicted"/>
<keyword evidence="2" id="KW-0812">Transmembrane</keyword>
<feature type="compositionally biased region" description="Pro residues" evidence="1">
    <location>
        <begin position="362"/>
        <end position="378"/>
    </location>
</feature>